<accession>A0A9X3NNR8</accession>
<feature type="domain" description="Rhodanese" evidence="8">
    <location>
        <begin position="430"/>
        <end position="465"/>
    </location>
</feature>
<organism evidence="9 10">
    <name type="scientific">Streptomonospora mangrovi</name>
    <dbReference type="NCBI Taxonomy" id="2883123"/>
    <lineage>
        <taxon>Bacteria</taxon>
        <taxon>Bacillati</taxon>
        <taxon>Actinomycetota</taxon>
        <taxon>Actinomycetes</taxon>
        <taxon>Streptosporangiales</taxon>
        <taxon>Nocardiopsidaceae</taxon>
        <taxon>Streptomonospora</taxon>
    </lineage>
</organism>
<feature type="compositionally biased region" description="Basic and acidic residues" evidence="6">
    <location>
        <begin position="337"/>
        <end position="347"/>
    </location>
</feature>
<dbReference type="SUPFAM" id="SSF56112">
    <property type="entry name" value="Protein kinase-like (PK-like)"/>
    <property type="match status" value="1"/>
</dbReference>
<dbReference type="PROSITE" id="PS50206">
    <property type="entry name" value="RHODANESE_3"/>
    <property type="match status" value="1"/>
</dbReference>
<keyword evidence="3 9" id="KW-0418">Kinase</keyword>
<proteinExistence type="predicted"/>
<dbReference type="Gene3D" id="3.30.200.20">
    <property type="entry name" value="Phosphorylase Kinase, domain 1"/>
    <property type="match status" value="1"/>
</dbReference>
<dbReference type="GO" id="GO:0004674">
    <property type="term" value="F:protein serine/threonine kinase activity"/>
    <property type="evidence" value="ECO:0007669"/>
    <property type="project" value="UniProtKB-KW"/>
</dbReference>
<gene>
    <name evidence="9" type="ORF">LG943_06175</name>
</gene>
<dbReference type="InterPro" id="IPR000719">
    <property type="entry name" value="Prot_kinase_dom"/>
</dbReference>
<evidence type="ECO:0000256" key="2">
    <source>
        <dbReference type="ARBA" id="ARBA00022741"/>
    </source>
</evidence>
<protein>
    <submittedName>
        <fullName evidence="9">Serine/threonine protein kinase</fullName>
    </submittedName>
</protein>
<dbReference type="InterPro" id="IPR011009">
    <property type="entry name" value="Kinase-like_dom_sf"/>
</dbReference>
<feature type="compositionally biased region" description="Low complexity" evidence="6">
    <location>
        <begin position="377"/>
        <end position="407"/>
    </location>
</feature>
<dbReference type="PANTHER" id="PTHR43289:SF34">
    <property type="entry name" value="SERINE_THREONINE-PROTEIN KINASE YBDM-RELATED"/>
    <property type="match status" value="1"/>
</dbReference>
<dbReference type="InterPro" id="IPR017441">
    <property type="entry name" value="Protein_kinase_ATP_BS"/>
</dbReference>
<evidence type="ECO:0000256" key="1">
    <source>
        <dbReference type="ARBA" id="ARBA00022679"/>
    </source>
</evidence>
<dbReference type="Proteomes" id="UP001140076">
    <property type="component" value="Unassembled WGS sequence"/>
</dbReference>
<dbReference type="PROSITE" id="PS00107">
    <property type="entry name" value="PROTEIN_KINASE_ATP"/>
    <property type="match status" value="1"/>
</dbReference>
<evidence type="ECO:0000259" key="8">
    <source>
        <dbReference type="PROSITE" id="PS50206"/>
    </source>
</evidence>
<dbReference type="Pfam" id="PF00069">
    <property type="entry name" value="Pkinase"/>
    <property type="match status" value="1"/>
</dbReference>
<evidence type="ECO:0000313" key="9">
    <source>
        <dbReference type="EMBL" id="MDA0563915.1"/>
    </source>
</evidence>
<dbReference type="GO" id="GO:0005524">
    <property type="term" value="F:ATP binding"/>
    <property type="evidence" value="ECO:0007669"/>
    <property type="project" value="UniProtKB-UniRule"/>
</dbReference>
<evidence type="ECO:0000256" key="6">
    <source>
        <dbReference type="SAM" id="MobiDB-lite"/>
    </source>
</evidence>
<keyword evidence="10" id="KW-1185">Reference proteome</keyword>
<dbReference type="AlphaFoldDB" id="A0A9X3NNR8"/>
<feature type="binding site" evidence="5">
    <location>
        <position position="44"/>
    </location>
    <ligand>
        <name>ATP</name>
        <dbReference type="ChEBI" id="CHEBI:30616"/>
    </ligand>
</feature>
<keyword evidence="2 5" id="KW-0547">Nucleotide-binding</keyword>
<sequence>MSRALRAEDPRRIGPYRLHSRLGGGGMGQVYLGRSPGGRAVAVKVVRPELADDIGFRRRFAAEVEAARRVGGFYTAQVLDSDTDADPPWLATAYIPGPSLYEAVETHGPLPAETVAALGAGLAEGLAAVHACRLVHRDLKPGNVILGSDGPRLIDFGIARALDATSYTQTRTVMGTAGFMSPEQATGARVGPASDVFSLACVLTYAATGHSPFGTGRIEAVAFRVVHAEADLTGVPARLVPLLAACLAKEPDARPGVAEVLELLAGGGASTTLVLPREVTTMVTLRETVLLTDVLPPGHSTESELRAALESRFLADLHLLTARRYAEAARRRAAAKAGERSTAKEKGGSAAKKKTSGSASKGRPPGSSGPPGKKKSGSSSGKSGSSSARKSGSSSARRPSDARSAPRQAPPARPKPAPAGAEKKQEESGSEYGWWLLIAAGIAGALYVFHDGFSGWVSQALNDGTGSLETGDCVGYVPEEGEVEVPCWTAVAEYSVLGLASPPPPDLGTDLSTDYDTTHVCTGVTGWDPIVDSSLELGGYTVCVEAID</sequence>
<dbReference type="InterPro" id="IPR001763">
    <property type="entry name" value="Rhodanese-like_dom"/>
</dbReference>
<feature type="compositionally biased region" description="Low complexity" evidence="6">
    <location>
        <begin position="356"/>
        <end position="366"/>
    </location>
</feature>
<evidence type="ECO:0000256" key="4">
    <source>
        <dbReference type="ARBA" id="ARBA00022840"/>
    </source>
</evidence>
<dbReference type="InterPro" id="IPR008271">
    <property type="entry name" value="Ser/Thr_kinase_AS"/>
</dbReference>
<feature type="compositionally biased region" description="Pro residues" evidence="6">
    <location>
        <begin position="408"/>
        <end position="417"/>
    </location>
</feature>
<comment type="caution">
    <text evidence="9">The sequence shown here is derived from an EMBL/GenBank/DDBJ whole genome shotgun (WGS) entry which is preliminary data.</text>
</comment>
<feature type="domain" description="Protein kinase" evidence="7">
    <location>
        <begin position="16"/>
        <end position="273"/>
    </location>
</feature>
<dbReference type="CDD" id="cd14014">
    <property type="entry name" value="STKc_PknB_like"/>
    <property type="match status" value="1"/>
</dbReference>
<dbReference type="RefSeq" id="WP_270071199.1">
    <property type="nucleotide sequence ID" value="NZ_JAJAQC010000007.1"/>
</dbReference>
<name>A0A9X3NNR8_9ACTN</name>
<dbReference type="PANTHER" id="PTHR43289">
    <property type="entry name" value="MITOGEN-ACTIVATED PROTEIN KINASE KINASE KINASE 20-RELATED"/>
    <property type="match status" value="1"/>
</dbReference>
<dbReference type="PROSITE" id="PS50011">
    <property type="entry name" value="PROTEIN_KINASE_DOM"/>
    <property type="match status" value="1"/>
</dbReference>
<dbReference type="SMART" id="SM00220">
    <property type="entry name" value="S_TKc"/>
    <property type="match status" value="1"/>
</dbReference>
<keyword evidence="9" id="KW-0723">Serine/threonine-protein kinase</keyword>
<evidence type="ECO:0000259" key="7">
    <source>
        <dbReference type="PROSITE" id="PS50011"/>
    </source>
</evidence>
<evidence type="ECO:0000256" key="3">
    <source>
        <dbReference type="ARBA" id="ARBA00022777"/>
    </source>
</evidence>
<dbReference type="Gene3D" id="1.10.510.10">
    <property type="entry name" value="Transferase(Phosphotransferase) domain 1"/>
    <property type="match status" value="1"/>
</dbReference>
<evidence type="ECO:0000313" key="10">
    <source>
        <dbReference type="Proteomes" id="UP001140076"/>
    </source>
</evidence>
<dbReference type="PROSITE" id="PS00108">
    <property type="entry name" value="PROTEIN_KINASE_ST"/>
    <property type="match status" value="1"/>
</dbReference>
<feature type="region of interest" description="Disordered" evidence="6">
    <location>
        <begin position="333"/>
        <end position="426"/>
    </location>
</feature>
<evidence type="ECO:0000256" key="5">
    <source>
        <dbReference type="PROSITE-ProRule" id="PRU10141"/>
    </source>
</evidence>
<dbReference type="EMBL" id="JAJAQC010000007">
    <property type="protein sequence ID" value="MDA0563915.1"/>
    <property type="molecule type" value="Genomic_DNA"/>
</dbReference>
<keyword evidence="4 5" id="KW-0067">ATP-binding</keyword>
<reference evidence="9" key="1">
    <citation type="submission" date="2021-10" db="EMBL/GenBank/DDBJ databases">
        <title>Streptomonospora sp. nov., isolated from mangrove soil.</title>
        <authorList>
            <person name="Chen X."/>
            <person name="Ge X."/>
            <person name="Liu W."/>
        </authorList>
    </citation>
    <scope>NUCLEOTIDE SEQUENCE</scope>
    <source>
        <strain evidence="9">S1-112</strain>
    </source>
</reference>
<keyword evidence="1" id="KW-0808">Transferase</keyword>